<dbReference type="EMBL" id="LR796898">
    <property type="protein sequence ID" value="CAB4172777.1"/>
    <property type="molecule type" value="Genomic_DNA"/>
</dbReference>
<dbReference type="EMBL" id="LR797315">
    <property type="protein sequence ID" value="CAB4202454.1"/>
    <property type="molecule type" value="Genomic_DNA"/>
</dbReference>
<reference evidence="2" key="1">
    <citation type="submission" date="2020-05" db="EMBL/GenBank/DDBJ databases">
        <authorList>
            <person name="Chiriac C."/>
            <person name="Salcher M."/>
            <person name="Ghai R."/>
            <person name="Kavagutti S V."/>
        </authorList>
    </citation>
    <scope>NUCLEOTIDE SEQUENCE</scope>
</reference>
<name>A0A6J5RVF6_9CAUD</name>
<proteinExistence type="predicted"/>
<dbReference type="GO" id="GO:0032259">
    <property type="term" value="P:methylation"/>
    <property type="evidence" value="ECO:0007669"/>
    <property type="project" value="UniProtKB-KW"/>
</dbReference>
<sequence length="184" mass="21293">MNVDEQRWKQATLNLIERRKAWGHSDDNRKIDNVLRDYTTHLSKVFVGASVLDVGCGGGYLKQCIDPSIKYYGLDAFPVNDTVINGKIEDDKIVDQFTVPHKIIDTICAFAVMDNCHDFDLAIQNMKKIAQKNIVFLTGINIEVDQYHTFKLQLADYRNRLSDWNETYIEELMPQVFLIEYTKP</sequence>
<dbReference type="Pfam" id="PF13489">
    <property type="entry name" value="Methyltransf_23"/>
    <property type="match status" value="1"/>
</dbReference>
<dbReference type="Gene3D" id="3.40.50.150">
    <property type="entry name" value="Vaccinia Virus protein VP39"/>
    <property type="match status" value="1"/>
</dbReference>
<dbReference type="InterPro" id="IPR029063">
    <property type="entry name" value="SAM-dependent_MTases_sf"/>
</dbReference>
<keyword evidence="2" id="KW-0808">Transferase</keyword>
<accession>A0A6J5RVF6</accession>
<organism evidence="2">
    <name type="scientific">uncultured Caudovirales phage</name>
    <dbReference type="NCBI Taxonomy" id="2100421"/>
    <lineage>
        <taxon>Viruses</taxon>
        <taxon>Duplodnaviria</taxon>
        <taxon>Heunggongvirae</taxon>
        <taxon>Uroviricota</taxon>
        <taxon>Caudoviricetes</taxon>
        <taxon>Peduoviridae</taxon>
        <taxon>Maltschvirus</taxon>
        <taxon>Maltschvirus maltsch</taxon>
    </lineage>
</organism>
<evidence type="ECO:0000313" key="2">
    <source>
        <dbReference type="EMBL" id="CAB4202454.1"/>
    </source>
</evidence>
<dbReference type="GO" id="GO:0008168">
    <property type="term" value="F:methyltransferase activity"/>
    <property type="evidence" value="ECO:0007669"/>
    <property type="project" value="UniProtKB-KW"/>
</dbReference>
<dbReference type="SUPFAM" id="SSF53335">
    <property type="entry name" value="S-adenosyl-L-methionine-dependent methyltransferases"/>
    <property type="match status" value="1"/>
</dbReference>
<evidence type="ECO:0000313" key="1">
    <source>
        <dbReference type="EMBL" id="CAB4172777.1"/>
    </source>
</evidence>
<protein>
    <submittedName>
        <fullName evidence="2">Methyltransferase domain containing protein</fullName>
    </submittedName>
</protein>
<gene>
    <name evidence="2" type="ORF">UFOVP1373_18</name>
    <name evidence="1" type="ORF">UFOVP941_23</name>
</gene>
<keyword evidence="2" id="KW-0489">Methyltransferase</keyword>